<dbReference type="PANTHER" id="PTHR38041">
    <property type="entry name" value="CHORISMATE MUTASE"/>
    <property type="match status" value="1"/>
</dbReference>
<dbReference type="Pfam" id="PF01817">
    <property type="entry name" value="CM_2"/>
    <property type="match status" value="1"/>
</dbReference>
<dbReference type="InterPro" id="IPR036979">
    <property type="entry name" value="CM_dom_sf"/>
</dbReference>
<dbReference type="NCBIfam" id="NF006741">
    <property type="entry name" value="PRK09269.1"/>
    <property type="match status" value="1"/>
</dbReference>
<dbReference type="UniPathway" id="UPA00120">
    <property type="reaction ID" value="UER00203"/>
</dbReference>
<dbReference type="OrthoDB" id="1262744at2"/>
<evidence type="ECO:0000256" key="4">
    <source>
        <dbReference type="ARBA" id="ARBA00023235"/>
    </source>
</evidence>
<accession>A0A443ZZF7</accession>
<proteinExistence type="predicted"/>
<dbReference type="GO" id="GO:0009697">
    <property type="term" value="P:salicylic acid biosynthetic process"/>
    <property type="evidence" value="ECO:0007669"/>
    <property type="project" value="TreeGrafter"/>
</dbReference>
<keyword evidence="4" id="KW-0413">Isomerase</keyword>
<sequence length="181" mass="19743">MHSPLTPLLASLLLIQGCATTPPPDTALQRLLASVEQRLDIAEAVALNKWDSGQPVQATEREQQVIANAQTQALRFGVDSQRAGLFLSDQIEANKLLQYSALSRWHAAGSAPTTRRIDLATQLRPQLDRLQSNLLSELAEFDRNPPARCNSALAQAIAQRATDPQRNLALIRATAHLCASH</sequence>
<dbReference type="Gene3D" id="1.20.59.10">
    <property type="entry name" value="Chorismate mutase"/>
    <property type="match status" value="1"/>
</dbReference>
<evidence type="ECO:0000256" key="1">
    <source>
        <dbReference type="ARBA" id="ARBA00004817"/>
    </source>
</evidence>
<dbReference type="GO" id="GO:0004106">
    <property type="term" value="F:chorismate mutase activity"/>
    <property type="evidence" value="ECO:0007669"/>
    <property type="project" value="UniProtKB-EC"/>
</dbReference>
<dbReference type="InterPro" id="IPR002701">
    <property type="entry name" value="CM_II_prokaryot"/>
</dbReference>
<gene>
    <name evidence="6" type="ORF">DM813_01690</name>
</gene>
<evidence type="ECO:0000313" key="6">
    <source>
        <dbReference type="EMBL" id="RWU26563.1"/>
    </source>
</evidence>
<dbReference type="SUPFAM" id="SSF48600">
    <property type="entry name" value="Chorismate mutase II"/>
    <property type="match status" value="1"/>
</dbReference>
<dbReference type="SMART" id="SM00830">
    <property type="entry name" value="CM_2"/>
    <property type="match status" value="1"/>
</dbReference>
<dbReference type="PROSITE" id="PS51168">
    <property type="entry name" value="CHORISMATE_MUT_2"/>
    <property type="match status" value="1"/>
</dbReference>
<dbReference type="EMBL" id="QJRG01000033">
    <property type="protein sequence ID" value="RWU26563.1"/>
    <property type="molecule type" value="Genomic_DNA"/>
</dbReference>
<dbReference type="InterPro" id="IPR008240">
    <property type="entry name" value="Chorismate_mutase_periplasmic"/>
</dbReference>
<comment type="caution">
    <text evidence="6">The sequence shown here is derived from an EMBL/GenBank/DDBJ whole genome shotgun (WGS) entry which is preliminary data.</text>
</comment>
<evidence type="ECO:0000259" key="5">
    <source>
        <dbReference type="PROSITE" id="PS51168"/>
    </source>
</evidence>
<dbReference type="AlphaFoldDB" id="A0A443ZZF7"/>
<evidence type="ECO:0000313" key="7">
    <source>
        <dbReference type="Proteomes" id="UP000288983"/>
    </source>
</evidence>
<protein>
    <recommendedName>
        <fullName evidence="2">chorismate mutase</fullName>
        <ecNumber evidence="2">5.4.99.5</ecNumber>
    </recommendedName>
</protein>
<dbReference type="GO" id="GO:0046417">
    <property type="term" value="P:chorismate metabolic process"/>
    <property type="evidence" value="ECO:0007669"/>
    <property type="project" value="InterPro"/>
</dbReference>
<dbReference type="NCBIfam" id="TIGR01806">
    <property type="entry name" value="CM_mono2"/>
    <property type="match status" value="1"/>
</dbReference>
<dbReference type="InterPro" id="IPR051331">
    <property type="entry name" value="Chorismate_mutase-related"/>
</dbReference>
<reference evidence="6 7" key="1">
    <citation type="submission" date="2018-06" db="EMBL/GenBank/DDBJ databases">
        <title>Bacteria isolated from soil of Wuhan.</title>
        <authorList>
            <person name="Wei X."/>
            <person name="Chunhua H."/>
        </authorList>
    </citation>
    <scope>NUCLEOTIDE SEQUENCE [LARGE SCALE GENOMIC DNA]</scope>
    <source>
        <strain evidence="7">xwS2</strain>
    </source>
</reference>
<name>A0A443ZZF7_9PSED</name>
<dbReference type="Proteomes" id="UP000288983">
    <property type="component" value="Unassembled WGS sequence"/>
</dbReference>
<dbReference type="RefSeq" id="WP_128321695.1">
    <property type="nucleotide sequence ID" value="NZ_QJRG01000033.1"/>
</dbReference>
<keyword evidence="3" id="KW-0732">Signal</keyword>
<organism evidence="6 7">
    <name type="scientific">Pseudomonas alkylphenolica</name>
    <dbReference type="NCBI Taxonomy" id="237609"/>
    <lineage>
        <taxon>Bacteria</taxon>
        <taxon>Pseudomonadati</taxon>
        <taxon>Pseudomonadota</taxon>
        <taxon>Gammaproteobacteria</taxon>
        <taxon>Pseudomonadales</taxon>
        <taxon>Pseudomonadaceae</taxon>
        <taxon>Pseudomonas</taxon>
    </lineage>
</organism>
<evidence type="ECO:0000256" key="2">
    <source>
        <dbReference type="ARBA" id="ARBA00012404"/>
    </source>
</evidence>
<dbReference type="InterPro" id="IPR036263">
    <property type="entry name" value="Chorismate_II_sf"/>
</dbReference>
<evidence type="ECO:0000256" key="3">
    <source>
        <dbReference type="ARBA" id="ARBA00022729"/>
    </source>
</evidence>
<dbReference type="PANTHER" id="PTHR38041:SF2">
    <property type="entry name" value="SECRETED CHORISMATE MUTASE"/>
    <property type="match status" value="1"/>
</dbReference>
<comment type="pathway">
    <text evidence="1">Metabolic intermediate biosynthesis; prephenate biosynthesis; prephenate from chorismate: step 1/1.</text>
</comment>
<feature type="domain" description="Chorismate mutase" evidence="5">
    <location>
        <begin position="1"/>
        <end position="102"/>
    </location>
</feature>
<dbReference type="EC" id="5.4.99.5" evidence="2"/>